<sequence>MNGDEQLLASALSAQYDIERLYPPYLRHYANGRHNLTVYDSLAAHEWKQCPAISKEVAKSKSKHHHRVSSAASESSTILRRNSSEWLYAQAITLIVLYLLTLRLL</sequence>
<gene>
    <name evidence="2" type="ORF">ASIM_LOCUS5838</name>
</gene>
<dbReference type="AlphaFoldDB" id="A0A0M3JEK6"/>
<name>A0A0M3JEK6_ANISI</name>
<evidence type="ECO:0000256" key="1">
    <source>
        <dbReference type="SAM" id="MobiDB-lite"/>
    </source>
</evidence>
<feature type="region of interest" description="Disordered" evidence="1">
    <location>
        <begin position="59"/>
        <end position="78"/>
    </location>
</feature>
<evidence type="ECO:0000313" key="2">
    <source>
        <dbReference type="EMBL" id="VDK26146.1"/>
    </source>
</evidence>
<proteinExistence type="predicted"/>
<keyword evidence="3" id="KW-1185">Reference proteome</keyword>
<dbReference type="EMBL" id="UYRR01011913">
    <property type="protein sequence ID" value="VDK26146.1"/>
    <property type="molecule type" value="Genomic_DNA"/>
</dbReference>
<organism evidence="4">
    <name type="scientific">Anisakis simplex</name>
    <name type="common">Herring worm</name>
    <dbReference type="NCBI Taxonomy" id="6269"/>
    <lineage>
        <taxon>Eukaryota</taxon>
        <taxon>Metazoa</taxon>
        <taxon>Ecdysozoa</taxon>
        <taxon>Nematoda</taxon>
        <taxon>Chromadorea</taxon>
        <taxon>Rhabditida</taxon>
        <taxon>Spirurina</taxon>
        <taxon>Ascaridomorpha</taxon>
        <taxon>Ascaridoidea</taxon>
        <taxon>Anisakidae</taxon>
        <taxon>Anisakis</taxon>
        <taxon>Anisakis simplex complex</taxon>
    </lineage>
</organism>
<evidence type="ECO:0000313" key="3">
    <source>
        <dbReference type="Proteomes" id="UP000267096"/>
    </source>
</evidence>
<accession>A0A0M3JEK6</accession>
<reference evidence="4" key="1">
    <citation type="submission" date="2017-02" db="UniProtKB">
        <authorList>
            <consortium name="WormBaseParasite"/>
        </authorList>
    </citation>
    <scope>IDENTIFICATION</scope>
</reference>
<protein>
    <submittedName>
        <fullName evidence="4">KTSC domain-containing protein</fullName>
    </submittedName>
</protein>
<dbReference type="WBParaSite" id="ASIM_0000605201-mRNA-1">
    <property type="protein sequence ID" value="ASIM_0000605201-mRNA-1"/>
    <property type="gene ID" value="ASIM_0000605201"/>
</dbReference>
<evidence type="ECO:0000313" key="4">
    <source>
        <dbReference type="WBParaSite" id="ASIM_0000605201-mRNA-1"/>
    </source>
</evidence>
<reference evidence="2 3" key="2">
    <citation type="submission" date="2018-11" db="EMBL/GenBank/DDBJ databases">
        <authorList>
            <consortium name="Pathogen Informatics"/>
        </authorList>
    </citation>
    <scope>NUCLEOTIDE SEQUENCE [LARGE SCALE GENOMIC DNA]</scope>
</reference>
<dbReference type="Proteomes" id="UP000267096">
    <property type="component" value="Unassembled WGS sequence"/>
</dbReference>